<dbReference type="AlphaFoldDB" id="A0A1M6MXL2"/>
<accession>A0A1M6MXL2</accession>
<protein>
    <submittedName>
        <fullName evidence="1">Uncharacterized protein</fullName>
    </submittedName>
</protein>
<sequence>MQYKSITPEQYFYLKMDDIKAVPIGAEKYDYMVNLVHELRKYRNSEVLTQKVLDPFFKTPFDDKDEVEEWLMSALRNDDTFVHAYNCMVEDQNFTGYRFDKKFVSERQLHTLLLEEQEEEVRQNSLSEQEMLHHNTASKILDLEDSNLKQELLKIYEKAIEAKVIECTDESFLYWFGGRRGKPHPKISWIKLNNRGEYHKNAFFWFCKKINPDMKAKEMTEICGTKINTNNKNYTPENEVSGIFK</sequence>
<keyword evidence="2" id="KW-1185">Reference proteome</keyword>
<dbReference type="Proteomes" id="UP000184050">
    <property type="component" value="Unassembled WGS sequence"/>
</dbReference>
<evidence type="ECO:0000313" key="1">
    <source>
        <dbReference type="EMBL" id="SHJ88227.1"/>
    </source>
</evidence>
<evidence type="ECO:0000313" key="2">
    <source>
        <dbReference type="Proteomes" id="UP000184050"/>
    </source>
</evidence>
<gene>
    <name evidence="1" type="ORF">SAMN05444280_13711</name>
</gene>
<proteinExistence type="predicted"/>
<organism evidence="1 2">
    <name type="scientific">Tangfeifania diversioriginum</name>
    <dbReference type="NCBI Taxonomy" id="1168035"/>
    <lineage>
        <taxon>Bacteria</taxon>
        <taxon>Pseudomonadati</taxon>
        <taxon>Bacteroidota</taxon>
        <taxon>Bacteroidia</taxon>
        <taxon>Marinilabiliales</taxon>
        <taxon>Prolixibacteraceae</taxon>
        <taxon>Tangfeifania</taxon>
    </lineage>
</organism>
<dbReference type="EMBL" id="FQZE01000037">
    <property type="protein sequence ID" value="SHJ88227.1"/>
    <property type="molecule type" value="Genomic_DNA"/>
</dbReference>
<dbReference type="STRING" id="1168035.SAMN05444280_13711"/>
<name>A0A1M6MXL2_9BACT</name>
<reference evidence="1 2" key="1">
    <citation type="submission" date="2016-11" db="EMBL/GenBank/DDBJ databases">
        <authorList>
            <person name="Jaros S."/>
            <person name="Januszkiewicz K."/>
            <person name="Wedrychowicz H."/>
        </authorList>
    </citation>
    <scope>NUCLEOTIDE SEQUENCE [LARGE SCALE GENOMIC DNA]</scope>
    <source>
        <strain evidence="1 2">DSM 27063</strain>
    </source>
</reference>